<dbReference type="InterPro" id="IPR002716">
    <property type="entry name" value="PIN_dom"/>
</dbReference>
<name>A0A0F9MK22_9ZZZZ</name>
<sequence>MKDVIVDSNVFIASLIENDTFHNEGIDIFEKMDMKELIFHISPIIPIEVSCAIARRIGVKEANESIEIIQNWIKEKKIYIYELNETRMLEAQNYGTKYKLKGMDAIIVQLALELNNPLITFDNEIIERATDIQLFKS</sequence>
<accession>A0A0F9MK22</accession>
<dbReference type="SUPFAM" id="SSF88723">
    <property type="entry name" value="PIN domain-like"/>
    <property type="match status" value="1"/>
</dbReference>
<dbReference type="Gene3D" id="3.40.50.1010">
    <property type="entry name" value="5'-nuclease"/>
    <property type="match status" value="1"/>
</dbReference>
<dbReference type="Pfam" id="PF01850">
    <property type="entry name" value="PIN"/>
    <property type="match status" value="1"/>
</dbReference>
<evidence type="ECO:0000259" key="1">
    <source>
        <dbReference type="SMART" id="SM00670"/>
    </source>
</evidence>
<gene>
    <name evidence="2" type="ORF">LCGC14_1373340</name>
</gene>
<organism evidence="2">
    <name type="scientific">marine sediment metagenome</name>
    <dbReference type="NCBI Taxonomy" id="412755"/>
    <lineage>
        <taxon>unclassified sequences</taxon>
        <taxon>metagenomes</taxon>
        <taxon>ecological metagenomes</taxon>
    </lineage>
</organism>
<proteinExistence type="predicted"/>
<feature type="domain" description="PIN" evidence="1">
    <location>
        <begin position="2"/>
        <end position="127"/>
    </location>
</feature>
<evidence type="ECO:0000313" key="2">
    <source>
        <dbReference type="EMBL" id="KKM77110.1"/>
    </source>
</evidence>
<dbReference type="SMART" id="SM00670">
    <property type="entry name" value="PINc"/>
    <property type="match status" value="1"/>
</dbReference>
<dbReference type="EMBL" id="LAZR01008696">
    <property type="protein sequence ID" value="KKM77110.1"/>
    <property type="molecule type" value="Genomic_DNA"/>
</dbReference>
<comment type="caution">
    <text evidence="2">The sequence shown here is derived from an EMBL/GenBank/DDBJ whole genome shotgun (WGS) entry which is preliminary data.</text>
</comment>
<protein>
    <recommendedName>
        <fullName evidence="1">PIN domain-containing protein</fullName>
    </recommendedName>
</protein>
<dbReference type="AlphaFoldDB" id="A0A0F9MK22"/>
<reference evidence="2" key="1">
    <citation type="journal article" date="2015" name="Nature">
        <title>Complex archaea that bridge the gap between prokaryotes and eukaryotes.</title>
        <authorList>
            <person name="Spang A."/>
            <person name="Saw J.H."/>
            <person name="Jorgensen S.L."/>
            <person name="Zaremba-Niedzwiedzka K."/>
            <person name="Martijn J."/>
            <person name="Lind A.E."/>
            <person name="van Eijk R."/>
            <person name="Schleper C."/>
            <person name="Guy L."/>
            <person name="Ettema T.J."/>
        </authorList>
    </citation>
    <scope>NUCLEOTIDE SEQUENCE</scope>
</reference>
<dbReference type="InterPro" id="IPR029060">
    <property type="entry name" value="PIN-like_dom_sf"/>
</dbReference>